<dbReference type="NCBIfam" id="TIGR01439">
    <property type="entry name" value="lp_hng_hel_AbrB"/>
    <property type="match status" value="1"/>
</dbReference>
<dbReference type="RefSeq" id="WP_339097544.1">
    <property type="nucleotide sequence ID" value="NZ_CP149783.1"/>
</dbReference>
<dbReference type="AlphaFoldDB" id="A0AAU6Q747"/>
<dbReference type="InterPro" id="IPR037914">
    <property type="entry name" value="SpoVT-AbrB_sf"/>
</dbReference>
<feature type="domain" description="SpoVT-AbrB" evidence="2">
    <location>
        <begin position="2"/>
        <end position="47"/>
    </location>
</feature>
<dbReference type="EMBL" id="CP149783">
    <property type="protein sequence ID" value="WYF46119.1"/>
    <property type="molecule type" value="Genomic_DNA"/>
</dbReference>
<protein>
    <submittedName>
        <fullName evidence="3">AbrB/MazE/SpoVT family DNA-binding domain-containing protein</fullName>
    </submittedName>
</protein>
<dbReference type="SMART" id="SM00966">
    <property type="entry name" value="SpoVT_AbrB"/>
    <property type="match status" value="1"/>
</dbReference>
<reference evidence="3" key="1">
    <citation type="submission" date="2024-03" db="EMBL/GenBank/DDBJ databases">
        <title>Deinococcus weizhi sp. nov., isolated from human skin.</title>
        <authorList>
            <person name="Wei Z."/>
            <person name="Tian F."/>
            <person name="Yang C."/>
            <person name="Xin L.T."/>
            <person name="Wen Z.J."/>
            <person name="Lan K.C."/>
            <person name="Yu L."/>
            <person name="Zhe W."/>
            <person name="Dan F.D."/>
            <person name="Jun W."/>
            <person name="Rui Z."/>
            <person name="Yong X.J."/>
            <person name="Ting Y."/>
            <person name="Wei X."/>
            <person name="Xu Z.G."/>
            <person name="Xin Z."/>
            <person name="Dong F.G."/>
            <person name="Ni X.M."/>
            <person name="Zheng M.G."/>
            <person name="Chun Y."/>
            <person name="Qian W.X."/>
        </authorList>
    </citation>
    <scope>NUCLEOTIDE SEQUENCE</scope>
    <source>
        <strain evidence="3">VB142</strain>
    </source>
</reference>
<gene>
    <name evidence="3" type="ORF">WDJ50_17005</name>
</gene>
<accession>A0AAU6Q747</accession>
<keyword evidence="1 3" id="KW-0238">DNA-binding</keyword>
<evidence type="ECO:0000313" key="3">
    <source>
        <dbReference type="EMBL" id="WYF46119.1"/>
    </source>
</evidence>
<name>A0AAU6Q747_9DEIO</name>
<evidence type="ECO:0000259" key="2">
    <source>
        <dbReference type="PROSITE" id="PS51740"/>
    </source>
</evidence>
<dbReference type="Pfam" id="PF04014">
    <property type="entry name" value="MazE_antitoxin"/>
    <property type="match status" value="1"/>
</dbReference>
<dbReference type="GO" id="GO:0003677">
    <property type="term" value="F:DNA binding"/>
    <property type="evidence" value="ECO:0007669"/>
    <property type="project" value="UniProtKB-UniRule"/>
</dbReference>
<dbReference type="SUPFAM" id="SSF89447">
    <property type="entry name" value="AbrB/MazE/MraZ-like"/>
    <property type="match status" value="1"/>
</dbReference>
<dbReference type="Gene3D" id="2.10.260.10">
    <property type="match status" value="1"/>
</dbReference>
<proteinExistence type="predicted"/>
<evidence type="ECO:0000256" key="1">
    <source>
        <dbReference type="PROSITE-ProRule" id="PRU01076"/>
    </source>
</evidence>
<sequence>MSITAKITSKGQVTLPKEVRELLGVGTGDSVRFEVRNGTVEVYPQKPIPDFAAMIGAYPLGPEWDGLSAIEVVEELRGDPEERAALHAGPPHPNVTRLGQLEEKAEFT</sequence>
<dbReference type="InterPro" id="IPR007159">
    <property type="entry name" value="SpoVT-AbrB_dom"/>
</dbReference>
<dbReference type="PROSITE" id="PS51740">
    <property type="entry name" value="SPOVT_ABRB"/>
    <property type="match status" value="1"/>
</dbReference>
<organism evidence="3">
    <name type="scientific">Deinococcus sp. VB142</name>
    <dbReference type="NCBI Taxonomy" id="3112952"/>
    <lineage>
        <taxon>Bacteria</taxon>
        <taxon>Thermotogati</taxon>
        <taxon>Deinococcota</taxon>
        <taxon>Deinococci</taxon>
        <taxon>Deinococcales</taxon>
        <taxon>Deinococcaceae</taxon>
        <taxon>Deinococcus</taxon>
    </lineage>
</organism>